<dbReference type="InterPro" id="IPR001647">
    <property type="entry name" value="HTH_TetR"/>
</dbReference>
<dbReference type="GO" id="GO:0003677">
    <property type="term" value="F:DNA binding"/>
    <property type="evidence" value="ECO:0007669"/>
    <property type="project" value="UniProtKB-UniRule"/>
</dbReference>
<evidence type="ECO:0000259" key="5">
    <source>
        <dbReference type="PROSITE" id="PS50977"/>
    </source>
</evidence>
<keyword evidence="7" id="KW-1185">Reference proteome</keyword>
<keyword evidence="3" id="KW-0804">Transcription</keyword>
<dbReference type="InterPro" id="IPR036271">
    <property type="entry name" value="Tet_transcr_reg_TetR-rel_C_sf"/>
</dbReference>
<dbReference type="Pfam" id="PF00440">
    <property type="entry name" value="TetR_N"/>
    <property type="match status" value="1"/>
</dbReference>
<keyword evidence="1" id="KW-0805">Transcription regulation</keyword>
<feature type="DNA-binding region" description="H-T-H motif" evidence="4">
    <location>
        <begin position="72"/>
        <end position="91"/>
    </location>
</feature>
<dbReference type="InterPro" id="IPR011075">
    <property type="entry name" value="TetR_C"/>
</dbReference>
<dbReference type="PRINTS" id="PR00455">
    <property type="entry name" value="HTHTETR"/>
</dbReference>
<dbReference type="SUPFAM" id="SSF48498">
    <property type="entry name" value="Tetracyclin repressor-like, C-terminal domain"/>
    <property type="match status" value="1"/>
</dbReference>
<protein>
    <submittedName>
        <fullName evidence="6">Putative transcriptional regulator, TetR family protein</fullName>
    </submittedName>
</protein>
<accession>A0A6N4V4J7</accession>
<dbReference type="InterPro" id="IPR009057">
    <property type="entry name" value="Homeodomain-like_sf"/>
</dbReference>
<dbReference type="Gene3D" id="1.10.357.10">
    <property type="entry name" value="Tetracycline Repressor, domain 2"/>
    <property type="match status" value="1"/>
</dbReference>
<dbReference type="KEGG" id="mpof:MPOR_05170"/>
<dbReference type="PROSITE" id="PS50977">
    <property type="entry name" value="HTH_TETR_2"/>
    <property type="match status" value="1"/>
</dbReference>
<name>A0A6N4V4J7_9MYCO</name>
<dbReference type="SUPFAM" id="SSF46689">
    <property type="entry name" value="Homeodomain-like"/>
    <property type="match status" value="1"/>
</dbReference>
<dbReference type="RefSeq" id="WP_235682572.1">
    <property type="nucleotide sequence ID" value="NZ_AP022570.1"/>
</dbReference>
<reference evidence="6 7" key="1">
    <citation type="journal article" date="2019" name="Emerg. Microbes Infect.">
        <title>Comprehensive subspecies identification of 175 nontuberculous mycobacteria species based on 7547 genomic profiles.</title>
        <authorList>
            <person name="Matsumoto Y."/>
            <person name="Kinjo T."/>
            <person name="Motooka D."/>
            <person name="Nabeya D."/>
            <person name="Jung N."/>
            <person name="Uechi K."/>
            <person name="Horii T."/>
            <person name="Iida T."/>
            <person name="Fujita J."/>
            <person name="Nakamura S."/>
        </authorList>
    </citation>
    <scope>NUCLEOTIDE SEQUENCE [LARGE SCALE GENOMIC DNA]</scope>
    <source>
        <strain evidence="6 7">JCM 12603</strain>
    </source>
</reference>
<evidence type="ECO:0000256" key="3">
    <source>
        <dbReference type="ARBA" id="ARBA00023163"/>
    </source>
</evidence>
<evidence type="ECO:0000256" key="2">
    <source>
        <dbReference type="ARBA" id="ARBA00023125"/>
    </source>
</evidence>
<dbReference type="Pfam" id="PF16925">
    <property type="entry name" value="TetR_C_13"/>
    <property type="match status" value="1"/>
</dbReference>
<evidence type="ECO:0000256" key="1">
    <source>
        <dbReference type="ARBA" id="ARBA00023015"/>
    </source>
</evidence>
<dbReference type="PANTHER" id="PTHR47506">
    <property type="entry name" value="TRANSCRIPTIONAL REGULATORY PROTEIN"/>
    <property type="match status" value="1"/>
</dbReference>
<keyword evidence="2 4" id="KW-0238">DNA-binding</keyword>
<evidence type="ECO:0000256" key="4">
    <source>
        <dbReference type="PROSITE-ProRule" id="PRU00335"/>
    </source>
</evidence>
<evidence type="ECO:0000313" key="7">
    <source>
        <dbReference type="Proteomes" id="UP000466785"/>
    </source>
</evidence>
<dbReference type="Gene3D" id="1.10.10.60">
    <property type="entry name" value="Homeodomain-like"/>
    <property type="match status" value="1"/>
</dbReference>
<proteinExistence type="predicted"/>
<gene>
    <name evidence="6" type="ORF">MPOR_05170</name>
</gene>
<dbReference type="PANTHER" id="PTHR47506:SF1">
    <property type="entry name" value="HTH-TYPE TRANSCRIPTIONAL REGULATOR YJDC"/>
    <property type="match status" value="1"/>
</dbReference>
<evidence type="ECO:0000313" key="6">
    <source>
        <dbReference type="EMBL" id="BBX49491.1"/>
    </source>
</evidence>
<dbReference type="AlphaFoldDB" id="A0A6N4V4J7"/>
<dbReference type="EMBL" id="AP022570">
    <property type="protein sequence ID" value="BBX49491.1"/>
    <property type="molecule type" value="Genomic_DNA"/>
</dbReference>
<feature type="domain" description="HTH tetR-type" evidence="5">
    <location>
        <begin position="49"/>
        <end position="109"/>
    </location>
</feature>
<organism evidence="6 7">
    <name type="scientific">Mycolicibacterium poriferae</name>
    <dbReference type="NCBI Taxonomy" id="39694"/>
    <lineage>
        <taxon>Bacteria</taxon>
        <taxon>Bacillati</taxon>
        <taxon>Actinomycetota</taxon>
        <taxon>Actinomycetes</taxon>
        <taxon>Mycobacteriales</taxon>
        <taxon>Mycobacteriaceae</taxon>
        <taxon>Mycolicibacterium</taxon>
    </lineage>
</organism>
<dbReference type="Proteomes" id="UP000466785">
    <property type="component" value="Chromosome"/>
</dbReference>
<sequence length="250" mass="26146">MKALSSAPPTPGAADCTERYRNVLFGTAPVGQRNEEATIKATPTTDRGRATIGRIIDAACDLFGTQGIQSTSLDEISASAGVGRSQLYHFFVDKSDLVAEVVAVQVERVVAGLTPTFESMSTASDVYAWCDEVVAIHAASTASIRCPIGSLIHQLGDRDVAARRTLVAGFARWEQLLETGLQRVDASGGLNKGTDAGTVASALLAAYQGGVLLSNVTGDVAPLRRALRGVVDTALTGPPRPHATKRARTA</sequence>